<dbReference type="InterPro" id="IPR001452">
    <property type="entry name" value="SH3_domain"/>
</dbReference>
<feature type="transmembrane region" description="Helical" evidence="11">
    <location>
        <begin position="132"/>
        <end position="152"/>
    </location>
</feature>
<dbReference type="EMBL" id="QPFP01000037">
    <property type="protein sequence ID" value="TEB27816.1"/>
    <property type="molecule type" value="Genomic_DNA"/>
</dbReference>
<dbReference type="GO" id="GO:0005886">
    <property type="term" value="C:plasma membrane"/>
    <property type="evidence" value="ECO:0007669"/>
    <property type="project" value="UniProtKB-SubCell"/>
</dbReference>
<comment type="similarity">
    <text evidence="2">Belongs to the SHO1 family.</text>
</comment>
<evidence type="ECO:0000256" key="8">
    <source>
        <dbReference type="ARBA" id="ARBA00023136"/>
    </source>
</evidence>
<reference evidence="13 14" key="1">
    <citation type="journal article" date="2019" name="Nat. Ecol. Evol.">
        <title>Megaphylogeny resolves global patterns of mushroom evolution.</title>
        <authorList>
            <person name="Varga T."/>
            <person name="Krizsan K."/>
            <person name="Foldi C."/>
            <person name="Dima B."/>
            <person name="Sanchez-Garcia M."/>
            <person name="Sanchez-Ramirez S."/>
            <person name="Szollosi G.J."/>
            <person name="Szarkandi J.G."/>
            <person name="Papp V."/>
            <person name="Albert L."/>
            <person name="Andreopoulos W."/>
            <person name="Angelini C."/>
            <person name="Antonin V."/>
            <person name="Barry K.W."/>
            <person name="Bougher N.L."/>
            <person name="Buchanan P."/>
            <person name="Buyck B."/>
            <person name="Bense V."/>
            <person name="Catcheside P."/>
            <person name="Chovatia M."/>
            <person name="Cooper J."/>
            <person name="Damon W."/>
            <person name="Desjardin D."/>
            <person name="Finy P."/>
            <person name="Geml J."/>
            <person name="Haridas S."/>
            <person name="Hughes K."/>
            <person name="Justo A."/>
            <person name="Karasinski D."/>
            <person name="Kautmanova I."/>
            <person name="Kiss B."/>
            <person name="Kocsube S."/>
            <person name="Kotiranta H."/>
            <person name="LaButti K.M."/>
            <person name="Lechner B.E."/>
            <person name="Liimatainen K."/>
            <person name="Lipzen A."/>
            <person name="Lukacs Z."/>
            <person name="Mihaltcheva S."/>
            <person name="Morgado L.N."/>
            <person name="Niskanen T."/>
            <person name="Noordeloos M.E."/>
            <person name="Ohm R.A."/>
            <person name="Ortiz-Santana B."/>
            <person name="Ovrebo C."/>
            <person name="Racz N."/>
            <person name="Riley R."/>
            <person name="Savchenko A."/>
            <person name="Shiryaev A."/>
            <person name="Soop K."/>
            <person name="Spirin V."/>
            <person name="Szebenyi C."/>
            <person name="Tomsovsky M."/>
            <person name="Tulloss R.E."/>
            <person name="Uehling J."/>
            <person name="Grigoriev I.V."/>
            <person name="Vagvolgyi C."/>
            <person name="Papp T."/>
            <person name="Martin F.M."/>
            <person name="Miettinen O."/>
            <person name="Hibbett D.S."/>
            <person name="Nagy L.G."/>
        </authorList>
    </citation>
    <scope>NUCLEOTIDE SEQUENCE [LARGE SCALE GENOMIC DNA]</scope>
    <source>
        <strain evidence="13 14">FP101781</strain>
    </source>
</reference>
<dbReference type="PRINTS" id="PR00452">
    <property type="entry name" value="SH3DOMAIN"/>
</dbReference>
<evidence type="ECO:0000256" key="2">
    <source>
        <dbReference type="ARBA" id="ARBA00009739"/>
    </source>
</evidence>
<dbReference type="SMART" id="SM00326">
    <property type="entry name" value="SH3"/>
    <property type="match status" value="1"/>
</dbReference>
<dbReference type="CDD" id="cd11855">
    <property type="entry name" value="SH3_Sho1p"/>
    <property type="match status" value="1"/>
</dbReference>
<dbReference type="PANTHER" id="PTHR12287">
    <property type="entry name" value="EPIDERMAL GROWTH FACTOR RECEPTOR KINASE SUBSTRATE EPS8-RELATED PROTEIN"/>
    <property type="match status" value="1"/>
</dbReference>
<evidence type="ECO:0000256" key="5">
    <source>
        <dbReference type="ARBA" id="ARBA00022692"/>
    </source>
</evidence>
<keyword evidence="4" id="KW-1003">Cell membrane</keyword>
<evidence type="ECO:0000256" key="7">
    <source>
        <dbReference type="ARBA" id="ARBA00023016"/>
    </source>
</evidence>
<name>A0A4Y7T0X6_COPMI</name>
<evidence type="ECO:0000256" key="9">
    <source>
        <dbReference type="PROSITE-ProRule" id="PRU00192"/>
    </source>
</evidence>
<evidence type="ECO:0000256" key="4">
    <source>
        <dbReference type="ARBA" id="ARBA00022475"/>
    </source>
</evidence>
<keyword evidence="7" id="KW-0346">Stress response</keyword>
<evidence type="ECO:0000259" key="12">
    <source>
        <dbReference type="PROSITE" id="PS50002"/>
    </source>
</evidence>
<protein>
    <recommendedName>
        <fullName evidence="12">SH3 domain-containing protein</fullName>
    </recommendedName>
</protein>
<proteinExistence type="inferred from homology"/>
<evidence type="ECO:0000313" key="14">
    <source>
        <dbReference type="Proteomes" id="UP000298030"/>
    </source>
</evidence>
<feature type="compositionally biased region" description="Polar residues" evidence="10">
    <location>
        <begin position="248"/>
        <end position="262"/>
    </location>
</feature>
<evidence type="ECO:0000256" key="6">
    <source>
        <dbReference type="ARBA" id="ARBA00022989"/>
    </source>
</evidence>
<dbReference type="AlphaFoldDB" id="A0A4Y7T0X6"/>
<feature type="compositionally biased region" description="Basic and acidic residues" evidence="10">
    <location>
        <begin position="38"/>
        <end position="52"/>
    </location>
</feature>
<feature type="region of interest" description="Disordered" evidence="10">
    <location>
        <begin position="181"/>
        <end position="389"/>
    </location>
</feature>
<dbReference type="PANTHER" id="PTHR12287:SF23">
    <property type="entry name" value="AROUSER, ISOFORM A-RELATED"/>
    <property type="match status" value="1"/>
</dbReference>
<dbReference type="OrthoDB" id="5983572at2759"/>
<evidence type="ECO:0000256" key="11">
    <source>
        <dbReference type="SAM" id="Phobius"/>
    </source>
</evidence>
<dbReference type="Gene3D" id="2.30.30.40">
    <property type="entry name" value="SH3 Domains"/>
    <property type="match status" value="1"/>
</dbReference>
<feature type="compositionally biased region" description="Basic residues" evidence="10">
    <location>
        <begin position="181"/>
        <end position="191"/>
    </location>
</feature>
<evidence type="ECO:0000313" key="13">
    <source>
        <dbReference type="EMBL" id="TEB27816.1"/>
    </source>
</evidence>
<comment type="caution">
    <text evidence="13">The sequence shown here is derived from an EMBL/GenBank/DDBJ whole genome shotgun (WGS) entry which is preliminary data.</text>
</comment>
<organism evidence="13 14">
    <name type="scientific">Coprinellus micaceus</name>
    <name type="common">Glistening ink-cap mushroom</name>
    <name type="synonym">Coprinus micaceus</name>
    <dbReference type="NCBI Taxonomy" id="71717"/>
    <lineage>
        <taxon>Eukaryota</taxon>
        <taxon>Fungi</taxon>
        <taxon>Dikarya</taxon>
        <taxon>Basidiomycota</taxon>
        <taxon>Agaricomycotina</taxon>
        <taxon>Agaricomycetes</taxon>
        <taxon>Agaricomycetidae</taxon>
        <taxon>Agaricales</taxon>
        <taxon>Agaricineae</taxon>
        <taxon>Psathyrellaceae</taxon>
        <taxon>Coprinellus</taxon>
    </lineage>
</organism>
<keyword evidence="3 9" id="KW-0728">SH3 domain</keyword>
<dbReference type="GO" id="GO:0035023">
    <property type="term" value="P:regulation of Rho protein signal transduction"/>
    <property type="evidence" value="ECO:0007669"/>
    <property type="project" value="TreeGrafter"/>
</dbReference>
<dbReference type="Pfam" id="PF00018">
    <property type="entry name" value="SH3_1"/>
    <property type="match status" value="1"/>
</dbReference>
<feature type="compositionally biased region" description="Basic and acidic residues" evidence="10">
    <location>
        <begin position="343"/>
        <end position="363"/>
    </location>
</feature>
<dbReference type="InterPro" id="IPR036028">
    <property type="entry name" value="SH3-like_dom_sf"/>
</dbReference>
<feature type="domain" description="SH3" evidence="12">
    <location>
        <begin position="390"/>
        <end position="451"/>
    </location>
</feature>
<dbReference type="InterPro" id="IPR039801">
    <property type="entry name" value="EPS8-like"/>
</dbReference>
<dbReference type="STRING" id="71717.A0A4Y7T0X6"/>
<feature type="transmembrane region" description="Helical" evidence="11">
    <location>
        <begin position="158"/>
        <end position="175"/>
    </location>
</feature>
<feature type="region of interest" description="Disordered" evidence="10">
    <location>
        <begin position="1"/>
        <end position="72"/>
    </location>
</feature>
<evidence type="ECO:0000256" key="1">
    <source>
        <dbReference type="ARBA" id="ARBA00004651"/>
    </source>
</evidence>
<sequence length="451" mass="48350">MASLAPPPDSTARNDDLDPMGLTSHPQHSLHGSPLEHANSEHPSHPQSKDPSSHAGLGLDAQQPPPIPRADPNLLVPDGGDLYLDNATTAERVQDNLWLAVSLALATVFWLISLISQAIVTANQGNGFVRTAWFALVLQLLLILITFTLLLTTHLPPYHIQISTLAAMVVVLGSARRRRQHLHAQHVRPKGPRSLLAASHASSTSSSCSTSPPRPNTPSPSSSRAGTAAQTPTPDDAYRKSNFFVGGAQSNRNTVTGYQTAPPNRLSRAGSGNIELGPVLGGNGGGNRLSMARSQSSRPLSGIPEATVSGGARSSEATDDVQPRPQMPQQGERKSGRLSVCTGREKEKEKEREREREREREQQADSQAGGSVSVAPGHDSSESRPASRKPVVCTAEALFAYHAASEDPSELSFRKGEVLEILDRTGKWWEGRREDGSTGIIPSNYLRVLDP</sequence>
<keyword evidence="5 11" id="KW-0812">Transmembrane</keyword>
<keyword evidence="8 11" id="KW-0472">Membrane</keyword>
<evidence type="ECO:0000256" key="10">
    <source>
        <dbReference type="SAM" id="MobiDB-lite"/>
    </source>
</evidence>
<dbReference type="SUPFAM" id="SSF50044">
    <property type="entry name" value="SH3-domain"/>
    <property type="match status" value="1"/>
</dbReference>
<dbReference type="GO" id="GO:0003779">
    <property type="term" value="F:actin binding"/>
    <property type="evidence" value="ECO:0007669"/>
    <property type="project" value="TreeGrafter"/>
</dbReference>
<keyword evidence="14" id="KW-1185">Reference proteome</keyword>
<dbReference type="InterPro" id="IPR035522">
    <property type="entry name" value="Sho1_SH3"/>
</dbReference>
<dbReference type="GO" id="GO:0007266">
    <property type="term" value="P:Rho protein signal transduction"/>
    <property type="evidence" value="ECO:0007669"/>
    <property type="project" value="TreeGrafter"/>
</dbReference>
<feature type="transmembrane region" description="Helical" evidence="11">
    <location>
        <begin position="97"/>
        <end position="120"/>
    </location>
</feature>
<dbReference type="PROSITE" id="PS50002">
    <property type="entry name" value="SH3"/>
    <property type="match status" value="1"/>
</dbReference>
<gene>
    <name evidence="13" type="ORF">FA13DRAFT_1816234</name>
</gene>
<accession>A0A4Y7T0X6</accession>
<feature type="compositionally biased region" description="Low complexity" evidence="10">
    <location>
        <begin position="192"/>
        <end position="211"/>
    </location>
</feature>
<dbReference type="Proteomes" id="UP000298030">
    <property type="component" value="Unassembled WGS sequence"/>
</dbReference>
<comment type="subcellular location">
    <subcellularLocation>
        <location evidence="1">Cell membrane</location>
        <topology evidence="1">Multi-pass membrane protein</topology>
    </subcellularLocation>
</comment>
<evidence type="ECO:0000256" key="3">
    <source>
        <dbReference type="ARBA" id="ARBA00022443"/>
    </source>
</evidence>
<keyword evidence="6 11" id="KW-1133">Transmembrane helix</keyword>